<reference evidence="5 6" key="1">
    <citation type="journal article" date="2024" name="Appl. Environ. Microbiol.">
        <title>Pontiella agarivorans sp. nov., a novel marine anaerobic bacterium capable of degrading macroalgal polysaccharides and fixing nitrogen.</title>
        <authorList>
            <person name="Liu N."/>
            <person name="Kivenson V."/>
            <person name="Peng X."/>
            <person name="Cui Z."/>
            <person name="Lankiewicz T.S."/>
            <person name="Gosselin K.M."/>
            <person name="English C.J."/>
            <person name="Blair E.M."/>
            <person name="O'Malley M.A."/>
            <person name="Valentine D.L."/>
        </authorList>
    </citation>
    <scope>NUCLEOTIDE SEQUENCE [LARGE SCALE GENOMIC DNA]</scope>
    <source>
        <strain evidence="5 6">NLcol2</strain>
    </source>
</reference>
<keyword evidence="3" id="KW-0325">Glycoprotein</keyword>
<dbReference type="EC" id="2.4.-.-" evidence="5"/>
<comment type="caution">
    <text evidence="5">The sequence shown here is derived from an EMBL/GenBank/DDBJ whole genome shotgun (WGS) entry which is preliminary data.</text>
</comment>
<dbReference type="GO" id="GO:0016757">
    <property type="term" value="F:glycosyltransferase activity"/>
    <property type="evidence" value="ECO:0007669"/>
    <property type="project" value="UniProtKB-KW"/>
</dbReference>
<evidence type="ECO:0000256" key="3">
    <source>
        <dbReference type="ARBA" id="ARBA00023180"/>
    </source>
</evidence>
<dbReference type="PANTHER" id="PTHR20961">
    <property type="entry name" value="GLYCOSYLTRANSFERASE"/>
    <property type="match status" value="1"/>
</dbReference>
<gene>
    <name evidence="5" type="ORF">P9H32_14445</name>
</gene>
<keyword evidence="6" id="KW-1185">Reference proteome</keyword>
<dbReference type="RefSeq" id="WP_322609608.1">
    <property type="nucleotide sequence ID" value="NZ_JARVCO010000012.1"/>
</dbReference>
<evidence type="ECO:0000256" key="1">
    <source>
        <dbReference type="ARBA" id="ARBA00022676"/>
    </source>
</evidence>
<dbReference type="Proteomes" id="UP001290861">
    <property type="component" value="Unassembled WGS sequence"/>
</dbReference>
<feature type="domain" description="Glycosyltransferase 61 catalytic" evidence="4">
    <location>
        <begin position="157"/>
        <end position="322"/>
    </location>
</feature>
<dbReference type="InterPro" id="IPR049625">
    <property type="entry name" value="Glyco_transf_61_cat"/>
</dbReference>
<evidence type="ECO:0000259" key="4">
    <source>
        <dbReference type="Pfam" id="PF04577"/>
    </source>
</evidence>
<name>A0ABU5N062_9BACT</name>
<dbReference type="EMBL" id="JARVCO010000012">
    <property type="protein sequence ID" value="MDZ8119826.1"/>
    <property type="molecule type" value="Genomic_DNA"/>
</dbReference>
<keyword evidence="1 5" id="KW-0328">Glycosyltransferase</keyword>
<protein>
    <submittedName>
        <fullName evidence="5">Glycosyltransferase family 61 protein</fullName>
        <ecNumber evidence="5">2.4.-.-</ecNumber>
    </submittedName>
</protein>
<accession>A0ABU5N062</accession>
<dbReference type="InterPro" id="IPR007657">
    <property type="entry name" value="Glycosyltransferase_61"/>
</dbReference>
<organism evidence="5 6">
    <name type="scientific">Pontiella agarivorans</name>
    <dbReference type="NCBI Taxonomy" id="3038953"/>
    <lineage>
        <taxon>Bacteria</taxon>
        <taxon>Pseudomonadati</taxon>
        <taxon>Kiritimatiellota</taxon>
        <taxon>Kiritimatiellia</taxon>
        <taxon>Kiritimatiellales</taxon>
        <taxon>Pontiellaceae</taxon>
        <taxon>Pontiella</taxon>
    </lineage>
</organism>
<evidence type="ECO:0000256" key="2">
    <source>
        <dbReference type="ARBA" id="ARBA00022679"/>
    </source>
</evidence>
<evidence type="ECO:0000313" key="5">
    <source>
        <dbReference type="EMBL" id="MDZ8119826.1"/>
    </source>
</evidence>
<keyword evidence="2 5" id="KW-0808">Transferase</keyword>
<evidence type="ECO:0000313" key="6">
    <source>
        <dbReference type="Proteomes" id="UP001290861"/>
    </source>
</evidence>
<sequence>MSYLEKYKTGSCLFRTLSEARMRLQAARNALRYSYPAPVALIGVHDSGNDGSYKKCTDSSPIPIENTSVVIPAEASRILETHTPATYPESFIFRLHNGHVLGDGTVVTPKNKILSESTTDFHRKQKYHHLIYERRVPAPERFNGRLAVITSPGSDNYFHWTLASLPRLNLLNDMDDEIDAYYIDCSSRFHQEWISMLGISENKIIAAAPNRHIEADELIVPSFAGLPSLPTPAGLDFLRNFIPPHSKGRRLYISRAGARRRRILNEEVLPPVLQKYAFETIEPGRMTVKQQMETFASASVIIAPHGAELTNLAFCSAGTQVIEMFSPYYLNPCFKQLAAVRGLRHTALVGKGGTRVVRKQLDAHHVWANINIDALALETALATML</sequence>
<proteinExistence type="predicted"/>
<dbReference type="Pfam" id="PF04577">
    <property type="entry name" value="Glyco_transf_61"/>
    <property type="match status" value="1"/>
</dbReference>